<feature type="non-terminal residue" evidence="1">
    <location>
        <position position="171"/>
    </location>
</feature>
<accession>W2N1B7</accession>
<proteinExistence type="predicted"/>
<name>W2N1B7_PHYNI</name>
<dbReference type="AlphaFoldDB" id="W2N1B7"/>
<evidence type="ECO:0000313" key="1">
    <source>
        <dbReference type="EMBL" id="ETM41489.1"/>
    </source>
</evidence>
<dbReference type="Proteomes" id="UP000054532">
    <property type="component" value="Unassembled WGS sequence"/>
</dbReference>
<organism evidence="1">
    <name type="scientific">Phytophthora nicotianae</name>
    <name type="common">Potato buckeye rot agent</name>
    <name type="synonym">Phytophthora parasitica</name>
    <dbReference type="NCBI Taxonomy" id="4792"/>
    <lineage>
        <taxon>Eukaryota</taxon>
        <taxon>Sar</taxon>
        <taxon>Stramenopiles</taxon>
        <taxon>Oomycota</taxon>
        <taxon>Peronosporomycetes</taxon>
        <taxon>Peronosporales</taxon>
        <taxon>Peronosporaceae</taxon>
        <taxon>Phytophthora</taxon>
    </lineage>
</organism>
<protein>
    <submittedName>
        <fullName evidence="1">Uncharacterized protein</fullName>
    </submittedName>
</protein>
<reference evidence="1" key="1">
    <citation type="submission" date="2013-11" db="EMBL/GenBank/DDBJ databases">
        <title>The Genome Sequence of Phytophthora parasitica IAC_01/95.</title>
        <authorList>
            <consortium name="The Broad Institute Genomics Platform"/>
            <person name="Russ C."/>
            <person name="Tyler B."/>
            <person name="Panabieres F."/>
            <person name="Shan W."/>
            <person name="Tripathy S."/>
            <person name="Grunwald N."/>
            <person name="Machado M."/>
            <person name="Johnson C.S."/>
            <person name="Arredondo F."/>
            <person name="Hong C."/>
            <person name="Coffey M."/>
            <person name="Young S.K."/>
            <person name="Zeng Q."/>
            <person name="Gargeya S."/>
            <person name="Fitzgerald M."/>
            <person name="Abouelleil A."/>
            <person name="Alvarado L."/>
            <person name="Chapman S.B."/>
            <person name="Gainer-Dewar J."/>
            <person name="Goldberg J."/>
            <person name="Griggs A."/>
            <person name="Gujja S."/>
            <person name="Hansen M."/>
            <person name="Howarth C."/>
            <person name="Imamovic A."/>
            <person name="Ireland A."/>
            <person name="Larimer J."/>
            <person name="McCowan C."/>
            <person name="Murphy C."/>
            <person name="Pearson M."/>
            <person name="Poon T.W."/>
            <person name="Priest M."/>
            <person name="Roberts A."/>
            <person name="Saif S."/>
            <person name="Shea T."/>
            <person name="Sykes S."/>
            <person name="Wortman J."/>
            <person name="Nusbaum C."/>
            <person name="Birren B."/>
        </authorList>
    </citation>
    <scope>NUCLEOTIDE SEQUENCE [LARGE SCALE GENOMIC DNA]</scope>
    <source>
        <strain evidence="1">IAC_01/95</strain>
    </source>
</reference>
<gene>
    <name evidence="1" type="ORF">L914_12739</name>
</gene>
<dbReference type="EMBL" id="KI694068">
    <property type="protein sequence ID" value="ETM41489.1"/>
    <property type="molecule type" value="Genomic_DNA"/>
</dbReference>
<sequence length="171" mass="18476">MVQTRAQTAAAAVATAYMSEVPDAETAIVAHVERASTAPLAIANVPSVVDHLANFAQQFIAQTQALAAEHVALQQQSQVLDHAQNAALMAMQASTQSSVRQLTDRQRAIVEELGEALTATQSRLQDQLQHLQMLQDERGGQIERFMNDSLAHAQEEAQREAQITASAHLEG</sequence>
<dbReference type="VEuPathDB" id="FungiDB:PPTG_23936"/>